<dbReference type="InParanoid" id="B6ILS4"/>
<name>B6ILS4_CAEBR</name>
<sequence>MRMAPSSSYSSSKIRTFAFIW</sequence>
<dbReference type="HOGENOM" id="CLU_3426968_0_0_1"/>
<dbReference type="EMBL" id="HE601293">
    <property type="protein sequence ID" value="CAS00854.1"/>
    <property type="molecule type" value="Genomic_DNA"/>
</dbReference>
<reference evidence="1 2" key="1">
    <citation type="journal article" date="2003" name="PLoS Biol.">
        <title>The genome sequence of Caenorhabditis briggsae: a platform for comparative genomics.</title>
        <authorList>
            <person name="Stein L.D."/>
            <person name="Bao Z."/>
            <person name="Blasiar D."/>
            <person name="Blumenthal T."/>
            <person name="Brent M.R."/>
            <person name="Chen N."/>
            <person name="Chinwalla A."/>
            <person name="Clarke L."/>
            <person name="Clee C."/>
            <person name="Coghlan A."/>
            <person name="Coulson A."/>
            <person name="D'Eustachio P."/>
            <person name="Fitch D.H."/>
            <person name="Fulton L.A."/>
            <person name="Fulton R.E."/>
            <person name="Griffiths-Jones S."/>
            <person name="Harris T.W."/>
            <person name="Hillier L.W."/>
            <person name="Kamath R."/>
            <person name="Kuwabara P.E."/>
            <person name="Mardis E.R."/>
            <person name="Marra M.A."/>
            <person name="Miner T.L."/>
            <person name="Minx P."/>
            <person name="Mullikin J.C."/>
            <person name="Plumb R.W."/>
            <person name="Rogers J."/>
            <person name="Schein J.E."/>
            <person name="Sohrmann M."/>
            <person name="Spieth J."/>
            <person name="Stajich J.E."/>
            <person name="Wei C."/>
            <person name="Willey D."/>
            <person name="Wilson R.K."/>
            <person name="Durbin R."/>
            <person name="Waterston R.H."/>
        </authorList>
    </citation>
    <scope>NUCLEOTIDE SEQUENCE [LARGE SCALE GENOMIC DNA]</scope>
    <source>
        <strain evidence="1 2">AF16</strain>
    </source>
</reference>
<evidence type="ECO:0000313" key="2">
    <source>
        <dbReference type="Proteomes" id="UP000008549"/>
    </source>
</evidence>
<evidence type="ECO:0000313" key="1">
    <source>
        <dbReference type="EMBL" id="CAS00854.1"/>
    </source>
</evidence>
<dbReference type="CTD" id="68916782"/>
<proteinExistence type="predicted"/>
<dbReference type="Proteomes" id="UP000008549">
    <property type="component" value="Unassembled WGS sequence"/>
</dbReference>
<dbReference type="AlphaFoldDB" id="B6ILS4"/>
<accession>B6ILS4</accession>
<gene>
    <name evidence="1" type="ORF">CBG25289</name>
    <name evidence="1" type="ORF">CBG_25289</name>
</gene>
<reference evidence="1 2" key="2">
    <citation type="journal article" date="2011" name="PLoS Genet.">
        <title>Caenorhabditis briggsae recombinant inbred line genotypes reveal inter-strain incompatibility and the evolution of recombination.</title>
        <authorList>
            <person name="Ross J.A."/>
            <person name="Koboldt D.C."/>
            <person name="Staisch J.E."/>
            <person name="Chamberlin H.M."/>
            <person name="Gupta B.P."/>
            <person name="Miller R.D."/>
            <person name="Baird S.E."/>
            <person name="Haag E.S."/>
        </authorList>
    </citation>
    <scope>NUCLEOTIDE SEQUENCE [LARGE SCALE GENOMIC DNA]</scope>
    <source>
        <strain evidence="1 2">AF16</strain>
    </source>
</reference>
<organism evidence="1 2">
    <name type="scientific">Caenorhabditis briggsae</name>
    <dbReference type="NCBI Taxonomy" id="6238"/>
    <lineage>
        <taxon>Eukaryota</taxon>
        <taxon>Metazoa</taxon>
        <taxon>Ecdysozoa</taxon>
        <taxon>Nematoda</taxon>
        <taxon>Chromadorea</taxon>
        <taxon>Rhabditida</taxon>
        <taxon>Rhabditina</taxon>
        <taxon>Rhabditomorpha</taxon>
        <taxon>Rhabditoidea</taxon>
        <taxon>Rhabditidae</taxon>
        <taxon>Peloderinae</taxon>
        <taxon>Caenorhabditis</taxon>
    </lineage>
</organism>
<keyword evidence="2" id="KW-1185">Reference proteome</keyword>
<protein>
    <submittedName>
        <fullName evidence="1">Protein CBG25289</fullName>
    </submittedName>
</protein>
<dbReference type="RefSeq" id="XP_045100412.1">
    <property type="nucleotide sequence ID" value="XM_045237822.1"/>
</dbReference>
<dbReference type="GeneID" id="68916782"/>
<dbReference type="KEGG" id="cbr:CBG_25289"/>